<dbReference type="GO" id="GO:0047330">
    <property type="term" value="F:polyphosphate-glucose phosphotransferase activity"/>
    <property type="evidence" value="ECO:0007669"/>
    <property type="project" value="UniProtKB-EC"/>
</dbReference>
<proteinExistence type="inferred from homology"/>
<dbReference type="PANTHER" id="PTHR18964">
    <property type="entry name" value="ROK (REPRESSOR, ORF, KINASE) FAMILY"/>
    <property type="match status" value="1"/>
</dbReference>
<dbReference type="Gene3D" id="3.30.420.40">
    <property type="match status" value="2"/>
</dbReference>
<dbReference type="SUPFAM" id="SSF53067">
    <property type="entry name" value="Actin-like ATPase domain"/>
    <property type="match status" value="1"/>
</dbReference>
<protein>
    <submittedName>
        <fullName evidence="3">Polyphosphate--glucose phosphotransferase</fullName>
        <ecNumber evidence="3">2.7.1.63</ecNumber>
    </submittedName>
</protein>
<keyword evidence="4" id="KW-1185">Reference proteome</keyword>
<comment type="similarity">
    <text evidence="1">Belongs to the ROK (NagC/XylR) family.</text>
</comment>
<gene>
    <name evidence="3" type="primary">ppgK</name>
    <name evidence="3" type="ORF">ACFSBI_15545</name>
</gene>
<dbReference type="Pfam" id="PF00480">
    <property type="entry name" value="ROK"/>
    <property type="match status" value="1"/>
</dbReference>
<dbReference type="NCBIfam" id="NF045942">
    <property type="entry name" value="PolPhglucPhase"/>
    <property type="match status" value="1"/>
</dbReference>
<accession>A0ABW4LI77</accession>
<comment type="caution">
    <text evidence="3">The sequence shown here is derived from an EMBL/GenBank/DDBJ whole genome shotgun (WGS) entry which is preliminary data.</text>
</comment>
<evidence type="ECO:0000256" key="2">
    <source>
        <dbReference type="SAM" id="MobiDB-lite"/>
    </source>
</evidence>
<reference evidence="4" key="1">
    <citation type="journal article" date="2019" name="Int. J. Syst. Evol. Microbiol.">
        <title>The Global Catalogue of Microorganisms (GCM) 10K type strain sequencing project: providing services to taxonomists for standard genome sequencing and annotation.</title>
        <authorList>
            <consortium name="The Broad Institute Genomics Platform"/>
            <consortium name="The Broad Institute Genome Sequencing Center for Infectious Disease"/>
            <person name="Wu L."/>
            <person name="Ma J."/>
        </authorList>
    </citation>
    <scope>NUCLEOTIDE SEQUENCE [LARGE SCALE GENOMIC DNA]</scope>
    <source>
        <strain evidence="4">CGMCC 1.12471</strain>
    </source>
</reference>
<dbReference type="InterPro" id="IPR000600">
    <property type="entry name" value="ROK"/>
</dbReference>
<dbReference type="CDD" id="cd24058">
    <property type="entry name" value="ASKHA_NBD_ROK_PPGK"/>
    <property type="match status" value="1"/>
</dbReference>
<dbReference type="EC" id="2.7.1.63" evidence="3"/>
<dbReference type="EMBL" id="JBHUEA010000035">
    <property type="protein sequence ID" value="MFD1722963.1"/>
    <property type="molecule type" value="Genomic_DNA"/>
</dbReference>
<dbReference type="RefSeq" id="WP_377936529.1">
    <property type="nucleotide sequence ID" value="NZ_JBHUEA010000035.1"/>
</dbReference>
<name>A0ABW4LI77_9MICO</name>
<evidence type="ECO:0000313" key="4">
    <source>
        <dbReference type="Proteomes" id="UP001597347"/>
    </source>
</evidence>
<keyword evidence="3" id="KW-0808">Transferase</keyword>
<dbReference type="PANTHER" id="PTHR18964:SF146">
    <property type="entry name" value="POLYPHOSPHATE GLUCOKINASE"/>
    <property type="match status" value="1"/>
</dbReference>
<evidence type="ECO:0000313" key="3">
    <source>
        <dbReference type="EMBL" id="MFD1722963.1"/>
    </source>
</evidence>
<dbReference type="InterPro" id="IPR043129">
    <property type="entry name" value="ATPase_NBD"/>
</dbReference>
<evidence type="ECO:0000256" key="1">
    <source>
        <dbReference type="ARBA" id="ARBA00006479"/>
    </source>
</evidence>
<organism evidence="3 4">
    <name type="scientific">Amnibacterium endophyticum</name>
    <dbReference type="NCBI Taxonomy" id="2109337"/>
    <lineage>
        <taxon>Bacteria</taxon>
        <taxon>Bacillati</taxon>
        <taxon>Actinomycetota</taxon>
        <taxon>Actinomycetes</taxon>
        <taxon>Micrococcales</taxon>
        <taxon>Microbacteriaceae</taxon>
        <taxon>Amnibacterium</taxon>
    </lineage>
</organism>
<feature type="region of interest" description="Disordered" evidence="2">
    <location>
        <begin position="254"/>
        <end position="273"/>
    </location>
</feature>
<dbReference type="Proteomes" id="UP001597347">
    <property type="component" value="Unassembled WGS sequence"/>
</dbReference>
<sequence length="273" mass="28831">MTQAIGIDIGGTGIKGGLVDLERGELISERVKRATPEGGEPDDIVQVVVGILAELADAGDRAAVGVCFPAVVRNGRTMSAANVSKKWIGLAAEQLFERSLGHDITFVNDADAAGYAESEYGAAKDVDGLVIMTTLGTGIGSALIYRNLLVPNAELGHIDIGEHTDYETHASNLVRERKELSWKHWASRLQPYYATLEKLFSPDLFVVGGGVSKHADEFLPLLELDTPIVPAALRNNAGILGAAALAAHGSGQRVTRGAEQLVRETTPTPPSGS</sequence>